<feature type="region of interest" description="Disordered" evidence="4">
    <location>
        <begin position="411"/>
        <end position="434"/>
    </location>
</feature>
<dbReference type="PROSITE" id="PS50111">
    <property type="entry name" value="CHEMOTAXIS_TRANSDUC_2"/>
    <property type="match status" value="1"/>
</dbReference>
<reference evidence="9" key="1">
    <citation type="journal article" date="2019" name="Int. J. Syst. Evol. Microbiol.">
        <title>The Global Catalogue of Microorganisms (GCM) 10K type strain sequencing project: providing services to taxonomists for standard genome sequencing and annotation.</title>
        <authorList>
            <consortium name="The Broad Institute Genomics Platform"/>
            <consortium name="The Broad Institute Genome Sequencing Center for Infectious Disease"/>
            <person name="Wu L."/>
            <person name="Ma J."/>
        </authorList>
    </citation>
    <scope>NUCLEOTIDE SEQUENCE [LARGE SCALE GENOMIC DNA]</scope>
    <source>
        <strain evidence="9">CGMCC 1.12371</strain>
    </source>
</reference>
<keyword evidence="5" id="KW-0472">Membrane</keyword>
<evidence type="ECO:0000259" key="6">
    <source>
        <dbReference type="PROSITE" id="PS50111"/>
    </source>
</evidence>
<organism evidence="8 9">
    <name type="scientific">Hydrogenophaga atypica</name>
    <dbReference type="NCBI Taxonomy" id="249409"/>
    <lineage>
        <taxon>Bacteria</taxon>
        <taxon>Pseudomonadati</taxon>
        <taxon>Pseudomonadota</taxon>
        <taxon>Betaproteobacteria</taxon>
        <taxon>Burkholderiales</taxon>
        <taxon>Comamonadaceae</taxon>
        <taxon>Hydrogenophaga</taxon>
    </lineage>
</organism>
<feature type="transmembrane region" description="Helical" evidence="5">
    <location>
        <begin position="317"/>
        <end position="339"/>
    </location>
</feature>
<proteinExistence type="inferred from homology"/>
<dbReference type="SMART" id="SM00283">
    <property type="entry name" value="MA"/>
    <property type="match status" value="1"/>
</dbReference>
<dbReference type="InterPro" id="IPR004089">
    <property type="entry name" value="MCPsignal_dom"/>
</dbReference>
<dbReference type="SMART" id="SM00304">
    <property type="entry name" value="HAMP"/>
    <property type="match status" value="1"/>
</dbReference>
<gene>
    <name evidence="8" type="ORF">ACFQPB_17675</name>
</gene>
<comment type="similarity">
    <text evidence="2">Belongs to the methyl-accepting chemotaxis (MCP) protein family.</text>
</comment>
<dbReference type="Pfam" id="PF00015">
    <property type="entry name" value="MCPsignal"/>
    <property type="match status" value="1"/>
</dbReference>
<keyword evidence="9" id="KW-1185">Reference proteome</keyword>
<name>A0ABW2QMN8_9BURK</name>
<evidence type="ECO:0000256" key="3">
    <source>
        <dbReference type="PROSITE-ProRule" id="PRU00284"/>
    </source>
</evidence>
<dbReference type="CDD" id="cd06225">
    <property type="entry name" value="HAMP"/>
    <property type="match status" value="1"/>
</dbReference>
<dbReference type="Gene3D" id="1.10.287.950">
    <property type="entry name" value="Methyl-accepting chemotaxis protein"/>
    <property type="match status" value="1"/>
</dbReference>
<dbReference type="CDD" id="cd11386">
    <property type="entry name" value="MCP_signal"/>
    <property type="match status" value="1"/>
</dbReference>
<keyword evidence="5" id="KW-1133">Transmembrane helix</keyword>
<accession>A0ABW2QMN8</accession>
<evidence type="ECO:0000256" key="2">
    <source>
        <dbReference type="ARBA" id="ARBA00029447"/>
    </source>
</evidence>
<keyword evidence="1" id="KW-0488">Methylation</keyword>
<dbReference type="InterPro" id="IPR003660">
    <property type="entry name" value="HAMP_dom"/>
</dbReference>
<dbReference type="Pfam" id="PF00672">
    <property type="entry name" value="HAMP"/>
    <property type="match status" value="1"/>
</dbReference>
<sequence>MSINFSAGKGTWRNSLSTRLLLLLAGVATLLLATVALLGWLTFISSRERALGEMRDSTAAVASMMEQVDEAGRVSATQSYPLLADQLPAVMFSLEEGGDKPRLLWGGVDMAGNESAVDQFQRQTGGVATVFMRDGDDFRRVTTSLKKEDGSRAVGTTLDRKHPAYPLMLEGKPYVGRAVLFGKNYMTKYEPVVTNGRTIGILFIGHDMSAQFASLGATMALFAREHNRMFAVDLNSGQVFGQPNAPRLDAEDKVLAQLREAVKAGEKKGSIQSETLPAVGLPHNDVNLSWAYFPRWNWVIVKAERDSDSTALARRGVFTLLGVVFLGLVSAGFLVAFAIRRMVSQPLQQALAAAENLARNDLTQPLVPRTQDEVGRVLSALESVRQHWVGSLMQIREASAGLGTASSEIASGNHDLSARTESAASSLEETASSMEELTATVRQSADAAQQANQLASSAAAVAHKGGQVEGDVVTTMDEINQSSRRIADIISVIDGIAFQTNILALNAAVEAARAGEQGRGFAVVAGEVRSLAQRSAQAAREIKDLISNSVSKVQAGSELVQQAGSTMAEIVGSVQRVSDIIGEIRAATTEQSDGIEQINSAINQLDQMTQQNAALVEESAAAASSMMEQTSRLSEVLAAFRLEGGSQLRLPR</sequence>
<dbReference type="InterPro" id="IPR029151">
    <property type="entry name" value="Sensor-like_sf"/>
</dbReference>
<feature type="compositionally biased region" description="Low complexity" evidence="4">
    <location>
        <begin position="419"/>
        <end position="434"/>
    </location>
</feature>
<feature type="domain" description="Methyl-accepting transducer" evidence="6">
    <location>
        <begin position="398"/>
        <end position="627"/>
    </location>
</feature>
<dbReference type="Pfam" id="PF17201">
    <property type="entry name" value="Cache_3-Cache_2"/>
    <property type="match status" value="1"/>
</dbReference>
<protein>
    <submittedName>
        <fullName evidence="8">Methyl-accepting chemotaxis protein</fullName>
    </submittedName>
</protein>
<feature type="domain" description="HAMP" evidence="7">
    <location>
        <begin position="341"/>
        <end position="393"/>
    </location>
</feature>
<dbReference type="RefSeq" id="WP_382226111.1">
    <property type="nucleotide sequence ID" value="NZ_JBHTCA010000018.1"/>
</dbReference>
<evidence type="ECO:0000256" key="1">
    <source>
        <dbReference type="ARBA" id="ARBA00022481"/>
    </source>
</evidence>
<evidence type="ECO:0000256" key="5">
    <source>
        <dbReference type="SAM" id="Phobius"/>
    </source>
</evidence>
<dbReference type="PROSITE" id="PS50885">
    <property type="entry name" value="HAMP"/>
    <property type="match status" value="1"/>
</dbReference>
<dbReference type="SUPFAM" id="SSF103190">
    <property type="entry name" value="Sensory domain-like"/>
    <property type="match status" value="1"/>
</dbReference>
<dbReference type="InterPro" id="IPR051310">
    <property type="entry name" value="MCP_chemotaxis"/>
</dbReference>
<dbReference type="InterPro" id="IPR033462">
    <property type="entry name" value="Cache_3-Cache_2"/>
</dbReference>
<evidence type="ECO:0000256" key="4">
    <source>
        <dbReference type="SAM" id="MobiDB-lite"/>
    </source>
</evidence>
<keyword evidence="3" id="KW-0807">Transducer</keyword>
<dbReference type="PANTHER" id="PTHR43531:SF14">
    <property type="entry name" value="METHYL-ACCEPTING CHEMOTAXIS PROTEIN I-RELATED"/>
    <property type="match status" value="1"/>
</dbReference>
<dbReference type="SUPFAM" id="SSF58104">
    <property type="entry name" value="Methyl-accepting chemotaxis protein (MCP) signaling domain"/>
    <property type="match status" value="1"/>
</dbReference>
<evidence type="ECO:0000313" key="8">
    <source>
        <dbReference type="EMBL" id="MFC7410694.1"/>
    </source>
</evidence>
<dbReference type="Proteomes" id="UP001596501">
    <property type="component" value="Unassembled WGS sequence"/>
</dbReference>
<dbReference type="PANTHER" id="PTHR43531">
    <property type="entry name" value="PROTEIN ICFG"/>
    <property type="match status" value="1"/>
</dbReference>
<dbReference type="EMBL" id="JBHTCA010000018">
    <property type="protein sequence ID" value="MFC7410694.1"/>
    <property type="molecule type" value="Genomic_DNA"/>
</dbReference>
<evidence type="ECO:0000313" key="9">
    <source>
        <dbReference type="Proteomes" id="UP001596501"/>
    </source>
</evidence>
<feature type="transmembrane region" description="Helical" evidence="5">
    <location>
        <begin position="20"/>
        <end position="44"/>
    </location>
</feature>
<keyword evidence="5" id="KW-0812">Transmembrane</keyword>
<evidence type="ECO:0000259" key="7">
    <source>
        <dbReference type="PROSITE" id="PS50885"/>
    </source>
</evidence>
<comment type="caution">
    <text evidence="8">The sequence shown here is derived from an EMBL/GenBank/DDBJ whole genome shotgun (WGS) entry which is preliminary data.</text>
</comment>